<dbReference type="Gene3D" id="1.25.40.10">
    <property type="entry name" value="Tetratricopeptide repeat domain"/>
    <property type="match status" value="1"/>
</dbReference>
<keyword evidence="2" id="KW-1133">Transmembrane helix</keyword>
<evidence type="ECO:0000256" key="2">
    <source>
        <dbReference type="SAM" id="Phobius"/>
    </source>
</evidence>
<dbReference type="InterPro" id="IPR052658">
    <property type="entry name" value="TPR-containing"/>
</dbReference>
<keyword evidence="2" id="KW-0812">Transmembrane</keyword>
<dbReference type="RefSeq" id="WP_067707833.1">
    <property type="nucleotide sequence ID" value="NZ_LLZH01000343.1"/>
</dbReference>
<organism evidence="3 4">
    <name type="scientific">Actinoplanes awajinensis subsp. mycoplanecinus</name>
    <dbReference type="NCBI Taxonomy" id="135947"/>
    <lineage>
        <taxon>Bacteria</taxon>
        <taxon>Bacillati</taxon>
        <taxon>Actinomycetota</taxon>
        <taxon>Actinomycetes</taxon>
        <taxon>Micromonosporales</taxon>
        <taxon>Micromonosporaceae</taxon>
        <taxon>Actinoplanes</taxon>
    </lineage>
</organism>
<dbReference type="InterPro" id="IPR011990">
    <property type="entry name" value="TPR-like_helical_dom_sf"/>
</dbReference>
<evidence type="ECO:0000313" key="3">
    <source>
        <dbReference type="EMBL" id="KUL22269.1"/>
    </source>
</evidence>
<keyword evidence="4" id="KW-1185">Reference proteome</keyword>
<dbReference type="PANTHER" id="PTHR15544:SF0">
    <property type="entry name" value="TETRATRICOPEPTIDE REPEAT PROTEIN 33"/>
    <property type="match status" value="1"/>
</dbReference>
<keyword evidence="2" id="KW-0472">Membrane</keyword>
<dbReference type="GO" id="GO:0016757">
    <property type="term" value="F:glycosyltransferase activity"/>
    <property type="evidence" value="ECO:0007669"/>
    <property type="project" value="UniProtKB-KW"/>
</dbReference>
<dbReference type="EMBL" id="LLZH01000343">
    <property type="protein sequence ID" value="KUL22269.1"/>
    <property type="molecule type" value="Genomic_DNA"/>
</dbReference>
<dbReference type="PANTHER" id="PTHR15544">
    <property type="entry name" value="OSMOSIS RESPONSIVE FACTOR"/>
    <property type="match status" value="1"/>
</dbReference>
<protein>
    <submittedName>
        <fullName evidence="3">UDP-N-acetylglucosamine-peptide N-acetylglucosaminyltransferase</fullName>
    </submittedName>
</protein>
<proteinExistence type="predicted"/>
<dbReference type="Proteomes" id="UP000053244">
    <property type="component" value="Unassembled WGS sequence"/>
</dbReference>
<dbReference type="AlphaFoldDB" id="A0A117MKF1"/>
<comment type="caution">
    <text evidence="3">The sequence shown here is derived from an EMBL/GenBank/DDBJ whole genome shotgun (WGS) entry which is preliminary data.</text>
</comment>
<reference evidence="3 4" key="1">
    <citation type="submission" date="2015-10" db="EMBL/GenBank/DDBJ databases">
        <authorList>
            <person name="Gilbert D.G."/>
        </authorList>
    </citation>
    <scope>NUCLEOTIDE SEQUENCE [LARGE SCALE GENOMIC DNA]</scope>
    <source>
        <strain evidence="3 4">NRRL B-16712</strain>
    </source>
</reference>
<sequence length="284" mass="30097">MRTEPLLSQADDLLARGRAANAAHLLAPIVGRQPENVEAWHRMARAHLDMGDLDGALRSAKAAWLLDPHGPETLYWLSRTATELGRHREAIEAASAACREDPGNPRLHNRLGEAELAAGRVGDALDGLKVAIELAGYDADLHVTFGRAMFAAGRPLTARESIGRALALEPGHAGAHRTLALFEIAMESVVDAASLAQAADEFAESMRVGPNGRVNERAVLARDALGFVARMSLTWCLIALLALGVLSATSLVAVPAVLYLALLCLGGVAACGAVIFRPSLARRF</sequence>
<accession>A0A117MKF1</accession>
<dbReference type="SMART" id="SM00028">
    <property type="entry name" value="TPR"/>
    <property type="match status" value="4"/>
</dbReference>
<feature type="transmembrane region" description="Helical" evidence="2">
    <location>
        <begin position="252"/>
        <end position="276"/>
    </location>
</feature>
<evidence type="ECO:0000313" key="4">
    <source>
        <dbReference type="Proteomes" id="UP000053244"/>
    </source>
</evidence>
<name>A0A117MKF1_9ACTN</name>
<dbReference type="OrthoDB" id="3297405at2"/>
<gene>
    <name evidence="3" type="ORF">ADL15_49050</name>
</gene>
<evidence type="ECO:0000256" key="1">
    <source>
        <dbReference type="PROSITE-ProRule" id="PRU00339"/>
    </source>
</evidence>
<dbReference type="SUPFAM" id="SSF48452">
    <property type="entry name" value="TPR-like"/>
    <property type="match status" value="1"/>
</dbReference>
<dbReference type="PROSITE" id="PS50005">
    <property type="entry name" value="TPR"/>
    <property type="match status" value="1"/>
</dbReference>
<keyword evidence="1" id="KW-0802">TPR repeat</keyword>
<feature type="transmembrane region" description="Helical" evidence="2">
    <location>
        <begin position="227"/>
        <end position="246"/>
    </location>
</feature>
<dbReference type="InterPro" id="IPR019734">
    <property type="entry name" value="TPR_rpt"/>
</dbReference>
<dbReference type="Pfam" id="PF13432">
    <property type="entry name" value="TPR_16"/>
    <property type="match status" value="2"/>
</dbReference>
<keyword evidence="3" id="KW-0808">Transferase</keyword>
<keyword evidence="3" id="KW-0328">Glycosyltransferase</keyword>
<feature type="repeat" description="TPR" evidence="1">
    <location>
        <begin position="37"/>
        <end position="70"/>
    </location>
</feature>